<evidence type="ECO:0000256" key="4">
    <source>
        <dbReference type="ARBA" id="ARBA00023098"/>
    </source>
</evidence>
<evidence type="ECO:0000256" key="5">
    <source>
        <dbReference type="ARBA" id="ARBA00023136"/>
    </source>
</evidence>
<reference evidence="8 9" key="1">
    <citation type="submission" date="2024-06" db="EMBL/GenBank/DDBJ databases">
        <title>Sorghum-associated microbial communities from plants grown in Nebraska, USA.</title>
        <authorList>
            <person name="Schachtman D."/>
        </authorList>
    </citation>
    <scope>NUCLEOTIDE SEQUENCE [LARGE SCALE GENOMIC DNA]</scope>
    <source>
        <strain evidence="8 9">2709</strain>
    </source>
</reference>
<evidence type="ECO:0000256" key="2">
    <source>
        <dbReference type="ARBA" id="ARBA00022692"/>
    </source>
</evidence>
<sequence>MRKEIHISDICLSDQAQIFNWKLALYFPVGILVLIARAALIVLFALVSFVVPERGRSFSFRLLRGFLGIRVSRNKSRAEIARVSARTVIVSNHISMLDALATLDAGRPILLRGTALRGSSRLEPHIFSLLERLSGARFISYEDKRGLASLFKSWKEGADDSCLFIPAEMTINNGRGLFRFNPGLMSRGFPVIPQAMRLTTSFGVIAHPFLSGGLYTLLRLLMLPYVKFDIALLPAMQQQEEESPQDFADRVQKAVADDLGIPATQFTVADKHVYRRSVREAKLSISA</sequence>
<evidence type="ECO:0000256" key="1">
    <source>
        <dbReference type="ARBA" id="ARBA00022679"/>
    </source>
</evidence>
<evidence type="ECO:0008006" key="10">
    <source>
        <dbReference type="Google" id="ProtNLM"/>
    </source>
</evidence>
<protein>
    <recommendedName>
        <fullName evidence="10">Phospholipid/glycerol acyltransferase domain-containing protein</fullName>
    </recommendedName>
</protein>
<feature type="transmembrane region" description="Helical" evidence="7">
    <location>
        <begin position="25"/>
        <end position="51"/>
    </location>
</feature>
<keyword evidence="3 7" id="KW-1133">Transmembrane helix</keyword>
<dbReference type="PANTHER" id="PTHR23063">
    <property type="entry name" value="PHOSPHOLIPID ACYLTRANSFERASE"/>
    <property type="match status" value="1"/>
</dbReference>
<keyword evidence="9" id="KW-1185">Reference proteome</keyword>
<evidence type="ECO:0000256" key="3">
    <source>
        <dbReference type="ARBA" id="ARBA00022989"/>
    </source>
</evidence>
<dbReference type="RefSeq" id="WP_354449183.1">
    <property type="nucleotide sequence ID" value="NZ_JBEPSH010000016.1"/>
</dbReference>
<keyword evidence="6" id="KW-0012">Acyltransferase</keyword>
<evidence type="ECO:0000313" key="9">
    <source>
        <dbReference type="Proteomes" id="UP001549320"/>
    </source>
</evidence>
<keyword evidence="5 7" id="KW-0472">Membrane</keyword>
<dbReference type="PANTHER" id="PTHR23063:SF52">
    <property type="entry name" value="LYSOPHOSPHATIDYLCHOLINE ACYLTRANSFERASE"/>
    <property type="match status" value="1"/>
</dbReference>
<organism evidence="8 9">
    <name type="scientific">Ottowia thiooxydans</name>
    <dbReference type="NCBI Taxonomy" id="219182"/>
    <lineage>
        <taxon>Bacteria</taxon>
        <taxon>Pseudomonadati</taxon>
        <taxon>Pseudomonadota</taxon>
        <taxon>Betaproteobacteria</taxon>
        <taxon>Burkholderiales</taxon>
        <taxon>Comamonadaceae</taxon>
        <taxon>Ottowia</taxon>
    </lineage>
</organism>
<proteinExistence type="predicted"/>
<keyword evidence="1" id="KW-0808">Transferase</keyword>
<dbReference type="EMBL" id="JBEPSH010000016">
    <property type="protein sequence ID" value="MET4580335.1"/>
    <property type="molecule type" value="Genomic_DNA"/>
</dbReference>
<gene>
    <name evidence="8" type="ORF">ABIE13_005475</name>
</gene>
<keyword evidence="4" id="KW-0443">Lipid metabolism</keyword>
<evidence type="ECO:0000313" key="8">
    <source>
        <dbReference type="EMBL" id="MET4580335.1"/>
    </source>
</evidence>
<evidence type="ECO:0000256" key="6">
    <source>
        <dbReference type="ARBA" id="ARBA00023315"/>
    </source>
</evidence>
<accession>A0ABV2QIA8</accession>
<name>A0ABV2QIA8_9BURK</name>
<evidence type="ECO:0000256" key="7">
    <source>
        <dbReference type="SAM" id="Phobius"/>
    </source>
</evidence>
<comment type="caution">
    <text evidence="8">The sequence shown here is derived from an EMBL/GenBank/DDBJ whole genome shotgun (WGS) entry which is preliminary data.</text>
</comment>
<keyword evidence="2 7" id="KW-0812">Transmembrane</keyword>
<dbReference type="SUPFAM" id="SSF69593">
    <property type="entry name" value="Glycerol-3-phosphate (1)-acyltransferase"/>
    <property type="match status" value="1"/>
</dbReference>
<dbReference type="Proteomes" id="UP001549320">
    <property type="component" value="Unassembled WGS sequence"/>
</dbReference>